<dbReference type="InterPro" id="IPR051345">
    <property type="entry name" value="Importin_beta-like_NTR"/>
</dbReference>
<dbReference type="STRING" id="246404.A0A507F6L2"/>
<dbReference type="Proteomes" id="UP000320333">
    <property type="component" value="Unassembled WGS sequence"/>
</dbReference>
<sequence length="1014" mass="111693">MATASVQSVAAAMNVMYNKNSSTSERTGADEWLRAFQKGTDAWAVADAILKMDASVGVEVLVFAAQTLRQKTRYDLSQLNLTQQTSQRDSLLSLASKYKTGPRAVTRQLCLALAALAAHLSASVWPDPVASLLDVFYTPADWPILVSLLSAMPFEFEDSTTDSSFFDADPNAHGNSSLRRETVIFRNSNRVLLALMTILEKCGNSDLLRQTLDCIRVWIESGDISLEKIAATGLMQFCFSCVASPNQDESVFETSIDVICEIIRRSGSRLASARGDQTIIMPLVETIYAGIVGLSPILNAAANSNANEDLDQEERMRGLCRLYVNAGESYLSLILQHLEAWHSIVEGILACTSVADLEIVAITFQFWLILTEEVTSPGSERLKLVFVDIYRRLNDVMIHHLHYPLDNSWTAEERDEFREFRHNMGDVLKACVLVLGQEEALARPYAILQSFVVADSASLNGTAAGTLNPDTPWQKIEAPLFALRTMGRNIRNDEGTVLPVIMSMLPQLPAHPKVRYAAILVIGRYASWTRLHPEFIPYQMTFISKGFEDVESVGAASQALKFLCDECGDMLVDYLSQLHPFYMSIGKVLDRHEQVDVITALAHVIKHVPVQSPDGSNPDMLKVLEMFCLPIAQRLHEIGSSVAPAGGFTKDLQVEVSELIDQFSVFIYNAQPDMSTLPATLPHPCLTLFTNMWPVFESLLRLHDPKITNSVCRCIVKCVEAHRGTFKPIAQVVLPTLASNFETTKVTSLLWACSKCVKQFGSDDALDGELMKRLCESVSGPAFEVIRESKGKVDHVSDMVEDFFMLLSALANACPSHFLKSSLLGMWLQCAIACMRVQQLDAWLAVYSDFLKSTLTLASNNSAQQNKQNPQSPQQNPLNREPLLTLLLTNGLAQELMNGIVRGIGSTFPYREDLTQEEGSGASTVGSCVLSLSDVVAHAGGSADGATAAAGRGGILLVGNALQGIEDEKFLDAEKAVFAEKLGVALDKRDVYRIDSLMHEYGVKYRRRNHNRKG</sequence>
<dbReference type="AlphaFoldDB" id="A0A507F6L2"/>
<dbReference type="GO" id="GO:0006606">
    <property type="term" value="P:protein import into nucleus"/>
    <property type="evidence" value="ECO:0007669"/>
    <property type="project" value="TreeGrafter"/>
</dbReference>
<protein>
    <recommendedName>
        <fullName evidence="1">Exportin-1/Importin-beta-like domain-containing protein</fullName>
    </recommendedName>
</protein>
<dbReference type="SUPFAM" id="SSF48371">
    <property type="entry name" value="ARM repeat"/>
    <property type="match status" value="1"/>
</dbReference>
<dbReference type="InterPro" id="IPR057942">
    <property type="entry name" value="TPR_TNPO3_IPO13_3rd"/>
</dbReference>
<dbReference type="InterPro" id="IPR011989">
    <property type="entry name" value="ARM-like"/>
</dbReference>
<dbReference type="InterPro" id="IPR057941">
    <property type="entry name" value="TPR_TNPO3_IPO13_2nd"/>
</dbReference>
<reference evidence="2 3" key="1">
    <citation type="journal article" date="2019" name="Sci. Rep.">
        <title>Comparative genomics of chytrid fungi reveal insights into the obligate biotrophic and pathogenic lifestyle of Synchytrium endobioticum.</title>
        <authorList>
            <person name="van de Vossenberg B.T.L.H."/>
            <person name="Warris S."/>
            <person name="Nguyen H.D.T."/>
            <person name="van Gent-Pelzer M.P.E."/>
            <person name="Joly D.L."/>
            <person name="van de Geest H.C."/>
            <person name="Bonants P.J.M."/>
            <person name="Smith D.S."/>
            <person name="Levesque C.A."/>
            <person name="van der Lee T.A.J."/>
        </authorList>
    </citation>
    <scope>NUCLEOTIDE SEQUENCE [LARGE SCALE GENOMIC DNA]</scope>
    <source>
        <strain evidence="2 3">CBS 675.73</strain>
    </source>
</reference>
<dbReference type="Gene3D" id="1.25.10.10">
    <property type="entry name" value="Leucine-rich Repeat Variant"/>
    <property type="match status" value="1"/>
</dbReference>
<organism evidence="2 3">
    <name type="scientific">Chytriomyces confervae</name>
    <dbReference type="NCBI Taxonomy" id="246404"/>
    <lineage>
        <taxon>Eukaryota</taxon>
        <taxon>Fungi</taxon>
        <taxon>Fungi incertae sedis</taxon>
        <taxon>Chytridiomycota</taxon>
        <taxon>Chytridiomycota incertae sedis</taxon>
        <taxon>Chytridiomycetes</taxon>
        <taxon>Chytridiales</taxon>
        <taxon>Chytriomycetaceae</taxon>
        <taxon>Chytriomyces</taxon>
    </lineage>
</organism>
<dbReference type="InterPro" id="IPR058537">
    <property type="entry name" value="TPR_TNPO3_IPO13_4th"/>
</dbReference>
<keyword evidence="3" id="KW-1185">Reference proteome</keyword>
<dbReference type="PANTHER" id="PTHR12363:SF53">
    <property type="entry name" value="MRNA TRANSPORT REGULATOR MTR10"/>
    <property type="match status" value="1"/>
</dbReference>
<proteinExistence type="predicted"/>
<feature type="domain" description="Exportin-1/Importin-beta-like" evidence="1">
    <location>
        <begin position="102"/>
        <end position="258"/>
    </location>
</feature>
<comment type="caution">
    <text evidence="2">The sequence shown here is derived from an EMBL/GenBank/DDBJ whole genome shotgun (WGS) entry which is preliminary data.</text>
</comment>
<dbReference type="PANTHER" id="PTHR12363">
    <property type="entry name" value="TRANSPORTIN 3 AND IMPORTIN 13"/>
    <property type="match status" value="1"/>
</dbReference>
<evidence type="ECO:0000313" key="3">
    <source>
        <dbReference type="Proteomes" id="UP000320333"/>
    </source>
</evidence>
<dbReference type="Pfam" id="PF24138">
    <property type="entry name" value="TPR_TNPO3_IPO13_2nd"/>
    <property type="match status" value="1"/>
</dbReference>
<accession>A0A507F6L2</accession>
<dbReference type="GO" id="GO:0005737">
    <property type="term" value="C:cytoplasm"/>
    <property type="evidence" value="ECO:0007669"/>
    <property type="project" value="TreeGrafter"/>
</dbReference>
<dbReference type="InterPro" id="IPR016024">
    <property type="entry name" value="ARM-type_fold"/>
</dbReference>
<dbReference type="InterPro" id="IPR013598">
    <property type="entry name" value="Exportin-1/Importin-b-like"/>
</dbReference>
<dbReference type="OrthoDB" id="435593at2759"/>
<evidence type="ECO:0000313" key="2">
    <source>
        <dbReference type="EMBL" id="TPX71257.1"/>
    </source>
</evidence>
<dbReference type="EMBL" id="QEAP01000261">
    <property type="protein sequence ID" value="TPX71257.1"/>
    <property type="molecule type" value="Genomic_DNA"/>
</dbReference>
<dbReference type="Pfam" id="PF24139">
    <property type="entry name" value="TPR_TNPO3_IPO13_4th"/>
    <property type="match status" value="1"/>
</dbReference>
<name>A0A507F6L2_9FUNG</name>
<dbReference type="Pfam" id="PF24140">
    <property type="entry name" value="TPR_TNPO3_IPO13_3rd"/>
    <property type="match status" value="1"/>
</dbReference>
<evidence type="ECO:0000259" key="1">
    <source>
        <dbReference type="Pfam" id="PF08389"/>
    </source>
</evidence>
<gene>
    <name evidence="2" type="ORF">CcCBS67573_g06290</name>
</gene>
<dbReference type="Pfam" id="PF08389">
    <property type="entry name" value="Xpo1"/>
    <property type="match status" value="1"/>
</dbReference>